<dbReference type="Gene3D" id="3.40.50.300">
    <property type="entry name" value="P-loop containing nucleotide triphosphate hydrolases"/>
    <property type="match status" value="1"/>
</dbReference>
<dbReference type="InterPro" id="IPR025943">
    <property type="entry name" value="Sigma_54_int_dom_ATP-bd_2"/>
</dbReference>
<protein>
    <submittedName>
        <fullName evidence="5">Two-component system response regulator protein</fullName>
    </submittedName>
</protein>
<reference evidence="5" key="1">
    <citation type="submission" date="2018-06" db="EMBL/GenBank/DDBJ databases">
        <authorList>
            <person name="Zhirakovskaya E."/>
        </authorList>
    </citation>
    <scope>NUCLEOTIDE SEQUENCE</scope>
</reference>
<evidence type="ECO:0000259" key="3">
    <source>
        <dbReference type="PROSITE" id="PS50045"/>
    </source>
</evidence>
<gene>
    <name evidence="5" type="ORF">MNBD_DELTA03-1442</name>
</gene>
<dbReference type="PROSITE" id="PS00675">
    <property type="entry name" value="SIGMA54_INTERACT_1"/>
    <property type="match status" value="1"/>
</dbReference>
<dbReference type="SMART" id="SM00382">
    <property type="entry name" value="AAA"/>
    <property type="match status" value="1"/>
</dbReference>
<organism evidence="5">
    <name type="scientific">hydrothermal vent metagenome</name>
    <dbReference type="NCBI Taxonomy" id="652676"/>
    <lineage>
        <taxon>unclassified sequences</taxon>
        <taxon>metagenomes</taxon>
        <taxon>ecological metagenomes</taxon>
    </lineage>
</organism>
<evidence type="ECO:0000256" key="1">
    <source>
        <dbReference type="ARBA" id="ARBA00022741"/>
    </source>
</evidence>
<dbReference type="SUPFAM" id="SSF52172">
    <property type="entry name" value="CheY-like"/>
    <property type="match status" value="1"/>
</dbReference>
<dbReference type="AlphaFoldDB" id="A0A3B0WCB3"/>
<dbReference type="EMBL" id="UOEX01000422">
    <property type="protein sequence ID" value="VAW42186.1"/>
    <property type="molecule type" value="Genomic_DNA"/>
</dbReference>
<keyword evidence="2" id="KW-0067">ATP-binding</keyword>
<dbReference type="GO" id="GO:0005524">
    <property type="term" value="F:ATP binding"/>
    <property type="evidence" value="ECO:0007669"/>
    <property type="project" value="UniProtKB-KW"/>
</dbReference>
<dbReference type="InterPro" id="IPR002078">
    <property type="entry name" value="Sigma_54_int"/>
</dbReference>
<evidence type="ECO:0000259" key="4">
    <source>
        <dbReference type="PROSITE" id="PS50110"/>
    </source>
</evidence>
<dbReference type="PROSITE" id="PS50110">
    <property type="entry name" value="RESPONSE_REGULATORY"/>
    <property type="match status" value="1"/>
</dbReference>
<accession>A0A3B0WCB3</accession>
<proteinExistence type="predicted"/>
<feature type="domain" description="Sigma-54 factor interaction" evidence="3">
    <location>
        <begin position="141"/>
        <end position="330"/>
    </location>
</feature>
<dbReference type="FunFam" id="3.40.50.300:FF:000006">
    <property type="entry name" value="DNA-binding transcriptional regulator NtrC"/>
    <property type="match status" value="1"/>
</dbReference>
<dbReference type="GO" id="GO:0000160">
    <property type="term" value="P:phosphorelay signal transduction system"/>
    <property type="evidence" value="ECO:0007669"/>
    <property type="project" value="InterPro"/>
</dbReference>
<feature type="non-terminal residue" evidence="5">
    <location>
        <position position="330"/>
    </location>
</feature>
<feature type="domain" description="Response regulatory" evidence="4">
    <location>
        <begin position="3"/>
        <end position="116"/>
    </location>
</feature>
<dbReference type="Pfam" id="PF00158">
    <property type="entry name" value="Sigma54_activat"/>
    <property type="match status" value="1"/>
</dbReference>
<dbReference type="PROSITE" id="PS00676">
    <property type="entry name" value="SIGMA54_INTERACT_2"/>
    <property type="match status" value="1"/>
</dbReference>
<dbReference type="SMART" id="SM00448">
    <property type="entry name" value="REC"/>
    <property type="match status" value="1"/>
</dbReference>
<dbReference type="InterPro" id="IPR027417">
    <property type="entry name" value="P-loop_NTPase"/>
</dbReference>
<dbReference type="PANTHER" id="PTHR32071">
    <property type="entry name" value="TRANSCRIPTIONAL REGULATORY PROTEIN"/>
    <property type="match status" value="1"/>
</dbReference>
<name>A0A3B0WCB3_9ZZZZ</name>
<dbReference type="CDD" id="cd00009">
    <property type="entry name" value="AAA"/>
    <property type="match status" value="1"/>
</dbReference>
<dbReference type="Pfam" id="PF00072">
    <property type="entry name" value="Response_reg"/>
    <property type="match status" value="1"/>
</dbReference>
<dbReference type="InterPro" id="IPR001789">
    <property type="entry name" value="Sig_transdc_resp-reg_receiver"/>
</dbReference>
<dbReference type="InterPro" id="IPR025662">
    <property type="entry name" value="Sigma_54_int_dom_ATP-bd_1"/>
</dbReference>
<evidence type="ECO:0000256" key="2">
    <source>
        <dbReference type="ARBA" id="ARBA00022840"/>
    </source>
</evidence>
<dbReference type="GO" id="GO:0006355">
    <property type="term" value="P:regulation of DNA-templated transcription"/>
    <property type="evidence" value="ECO:0007669"/>
    <property type="project" value="InterPro"/>
</dbReference>
<dbReference type="InterPro" id="IPR003593">
    <property type="entry name" value="AAA+_ATPase"/>
</dbReference>
<dbReference type="Gene3D" id="3.40.50.2300">
    <property type="match status" value="1"/>
</dbReference>
<dbReference type="PANTHER" id="PTHR32071:SF57">
    <property type="entry name" value="C4-DICARBOXYLATE TRANSPORT TRANSCRIPTIONAL REGULATORY PROTEIN DCTD"/>
    <property type="match status" value="1"/>
</dbReference>
<keyword evidence="1" id="KW-0547">Nucleotide-binding</keyword>
<dbReference type="PROSITE" id="PS50045">
    <property type="entry name" value="SIGMA54_INTERACT_4"/>
    <property type="match status" value="1"/>
</dbReference>
<evidence type="ECO:0000313" key="5">
    <source>
        <dbReference type="EMBL" id="VAW42186.1"/>
    </source>
</evidence>
<dbReference type="InterPro" id="IPR011006">
    <property type="entry name" value="CheY-like_superfamily"/>
</dbReference>
<dbReference type="SUPFAM" id="SSF52540">
    <property type="entry name" value="P-loop containing nucleoside triphosphate hydrolases"/>
    <property type="match status" value="1"/>
</dbReference>
<sequence>MRSILIIDAEQKWRDFLSEVLAAEYQVSYCTGSRDLAKKIKMVQFDIILLDLHGGDESMLAALVEIKKISPCTPVVITSNTEKAELVVAAIKQGAFDFVIKPYTAVKIKASLSKALENISLRNELDYLRREQDVIYDLNKIIAVSPVMTQVIEGIKKFAQTDSTILMTGETGTGKSLMSGAIHYNSLRRGKPFVKINCANIQETLLESELFGHEKGAFTGADKLRIGRFEQANGGSIFLDEIGEMSIGLQAKLLRVIEDKAFERVGGNRTIHSDVRIIAATNRNLDDLVARGQFREDLFYRINVLPIRLPPLRQRQACLEPLAKLLLDKL</sequence>